<evidence type="ECO:0000313" key="2">
    <source>
        <dbReference type="Proteomes" id="UP000653343"/>
    </source>
</evidence>
<keyword evidence="2" id="KW-1185">Reference proteome</keyword>
<sequence>MNKTIRPAQPSPQLYARRMQSGLYLDNEDGLQKRCACCGEHWPADTEFFQKRAGGDGLDSHCKDCRNTQTAIKKQERKHGYGNTH</sequence>
<proteinExistence type="predicted"/>
<reference evidence="2" key="1">
    <citation type="journal article" date="2019" name="Int. J. Syst. Evol. Microbiol.">
        <title>The Global Catalogue of Microorganisms (GCM) 10K type strain sequencing project: providing services to taxonomists for standard genome sequencing and annotation.</title>
        <authorList>
            <consortium name="The Broad Institute Genomics Platform"/>
            <consortium name="The Broad Institute Genome Sequencing Center for Infectious Disease"/>
            <person name="Wu L."/>
            <person name="Ma J."/>
        </authorList>
    </citation>
    <scope>NUCLEOTIDE SEQUENCE [LARGE SCALE GENOMIC DNA]</scope>
    <source>
        <strain evidence="2">KCTC 23917</strain>
    </source>
</reference>
<organism evidence="1 2">
    <name type="scientific">Undibacterium squillarum</name>
    <dbReference type="NCBI Taxonomy" id="1131567"/>
    <lineage>
        <taxon>Bacteria</taxon>
        <taxon>Pseudomonadati</taxon>
        <taxon>Pseudomonadota</taxon>
        <taxon>Betaproteobacteria</taxon>
        <taxon>Burkholderiales</taxon>
        <taxon>Oxalobacteraceae</taxon>
        <taxon>Undibacterium</taxon>
    </lineage>
</organism>
<name>A0ABQ2Y3G5_9BURK</name>
<dbReference type="Proteomes" id="UP000653343">
    <property type="component" value="Unassembled WGS sequence"/>
</dbReference>
<protein>
    <recommendedName>
        <fullName evidence="3">HNH endonuclease</fullName>
    </recommendedName>
</protein>
<comment type="caution">
    <text evidence="1">The sequence shown here is derived from an EMBL/GenBank/DDBJ whole genome shotgun (WGS) entry which is preliminary data.</text>
</comment>
<dbReference type="EMBL" id="BMYU01000012">
    <property type="protein sequence ID" value="GGX53201.1"/>
    <property type="molecule type" value="Genomic_DNA"/>
</dbReference>
<gene>
    <name evidence="1" type="ORF">GCM10010946_34740</name>
</gene>
<accession>A0ABQ2Y3G5</accession>
<evidence type="ECO:0008006" key="3">
    <source>
        <dbReference type="Google" id="ProtNLM"/>
    </source>
</evidence>
<evidence type="ECO:0000313" key="1">
    <source>
        <dbReference type="EMBL" id="GGX53201.1"/>
    </source>
</evidence>